<reference evidence="1 2" key="1">
    <citation type="submission" date="2020-08" db="EMBL/GenBank/DDBJ databases">
        <title>Genomic Encyclopedia of Type Strains, Phase IV (KMG-IV): sequencing the most valuable type-strain genomes for metagenomic binning, comparative biology and taxonomic classification.</title>
        <authorList>
            <person name="Goeker M."/>
        </authorList>
    </citation>
    <scope>NUCLEOTIDE SEQUENCE [LARGE SCALE GENOMIC DNA]</scope>
    <source>
        <strain evidence="1 2">DSM 19512</strain>
    </source>
</reference>
<dbReference type="EMBL" id="JACIDH010000015">
    <property type="protein sequence ID" value="MBB3880394.1"/>
    <property type="molecule type" value="Genomic_DNA"/>
</dbReference>
<accession>A0A7W6F3U3</accession>
<dbReference type="Proteomes" id="UP000538670">
    <property type="component" value="Unassembled WGS sequence"/>
</dbReference>
<organism evidence="1 2">
    <name type="scientific">Sphingomonas pseudosanguinis</name>
    <dbReference type="NCBI Taxonomy" id="413712"/>
    <lineage>
        <taxon>Bacteria</taxon>
        <taxon>Pseudomonadati</taxon>
        <taxon>Pseudomonadota</taxon>
        <taxon>Alphaproteobacteria</taxon>
        <taxon>Sphingomonadales</taxon>
        <taxon>Sphingomonadaceae</taxon>
        <taxon>Sphingomonas</taxon>
    </lineage>
</organism>
<sequence>MKQGEIEMNTPAFEAAVTRAVVKLLLGTRKLKPGVAITGGDPLEIEDQIKMGRHAVETDADVLHLEYRTGPTPALTGITMFLPRDGRCHIQSGCRLWQSKSGNRGLILPQAHVRGHFRLAPREIVHIDGKPADDLSDGIERASTWLTRQVMRPGVQYDDAQCTLWAKAA</sequence>
<protein>
    <submittedName>
        <fullName evidence="1">Uncharacterized protein</fullName>
    </submittedName>
</protein>
<keyword evidence="2" id="KW-1185">Reference proteome</keyword>
<proteinExistence type="predicted"/>
<gene>
    <name evidence="1" type="ORF">GGR48_002838</name>
</gene>
<evidence type="ECO:0000313" key="2">
    <source>
        <dbReference type="Proteomes" id="UP000538670"/>
    </source>
</evidence>
<dbReference type="AlphaFoldDB" id="A0A7W6F3U3"/>
<comment type="caution">
    <text evidence="1">The sequence shown here is derived from an EMBL/GenBank/DDBJ whole genome shotgun (WGS) entry which is preliminary data.</text>
</comment>
<evidence type="ECO:0000313" key="1">
    <source>
        <dbReference type="EMBL" id="MBB3880394.1"/>
    </source>
</evidence>
<name>A0A7W6F3U3_9SPHN</name>